<evidence type="ECO:0000256" key="1">
    <source>
        <dbReference type="SAM" id="Phobius"/>
    </source>
</evidence>
<reference evidence="2 3" key="1">
    <citation type="journal article" date="2016" name="Genome Biol. Evol.">
        <title>Gene Family Evolution Reflects Adaptation to Soil Environmental Stressors in the Genome of the Collembolan Orchesella cincta.</title>
        <authorList>
            <person name="Faddeeva-Vakhrusheva A."/>
            <person name="Derks M.F."/>
            <person name="Anvar S.Y."/>
            <person name="Agamennone V."/>
            <person name="Suring W."/>
            <person name="Smit S."/>
            <person name="van Straalen N.M."/>
            <person name="Roelofs D."/>
        </authorList>
    </citation>
    <scope>NUCLEOTIDE SEQUENCE [LARGE SCALE GENOMIC DNA]</scope>
    <source>
        <tissue evidence="2">Mixed pool</tissue>
    </source>
</reference>
<feature type="transmembrane region" description="Helical" evidence="1">
    <location>
        <begin position="71"/>
        <end position="93"/>
    </location>
</feature>
<keyword evidence="3" id="KW-1185">Reference proteome</keyword>
<keyword evidence="1" id="KW-0812">Transmembrane</keyword>
<gene>
    <name evidence="2" type="ORF">Ocin01_09023</name>
</gene>
<dbReference type="Proteomes" id="UP000094527">
    <property type="component" value="Unassembled WGS sequence"/>
</dbReference>
<feature type="transmembrane region" description="Helical" evidence="1">
    <location>
        <begin position="117"/>
        <end position="136"/>
    </location>
</feature>
<comment type="caution">
    <text evidence="2">The sequence shown here is derived from an EMBL/GenBank/DDBJ whole genome shotgun (WGS) entry which is preliminary data.</text>
</comment>
<keyword evidence="1" id="KW-0472">Membrane</keyword>
<evidence type="ECO:0000313" key="3">
    <source>
        <dbReference type="Proteomes" id="UP000094527"/>
    </source>
</evidence>
<dbReference type="EMBL" id="LJIJ01000423">
    <property type="protein sequence ID" value="ODM97657.1"/>
    <property type="molecule type" value="Genomic_DNA"/>
</dbReference>
<sequence length="147" mass="17666">MELFNSRTVTMPLDRACITAAWVDICKLRFGFHVVVDVKSWQSQKMNSPRSKPRSQLAPRILRSRKAHPEIILRQLPVMTYGLICYIILFGWWKSMAMSLYYGAAKHEMRWPQKVRWWWRLSLFLIDFVISIRHGFWTRSMTFLDFH</sequence>
<keyword evidence="1" id="KW-1133">Transmembrane helix</keyword>
<evidence type="ECO:0000313" key="2">
    <source>
        <dbReference type="EMBL" id="ODM97657.1"/>
    </source>
</evidence>
<organism evidence="2 3">
    <name type="scientific">Orchesella cincta</name>
    <name type="common">Springtail</name>
    <name type="synonym">Podura cincta</name>
    <dbReference type="NCBI Taxonomy" id="48709"/>
    <lineage>
        <taxon>Eukaryota</taxon>
        <taxon>Metazoa</taxon>
        <taxon>Ecdysozoa</taxon>
        <taxon>Arthropoda</taxon>
        <taxon>Hexapoda</taxon>
        <taxon>Collembola</taxon>
        <taxon>Entomobryomorpha</taxon>
        <taxon>Entomobryoidea</taxon>
        <taxon>Orchesellidae</taxon>
        <taxon>Orchesellinae</taxon>
        <taxon>Orchesella</taxon>
    </lineage>
</organism>
<proteinExistence type="predicted"/>
<accession>A0A1D2MX80</accession>
<protein>
    <submittedName>
        <fullName evidence="2">Uncharacterized protein</fullName>
    </submittedName>
</protein>
<dbReference type="AlphaFoldDB" id="A0A1D2MX80"/>
<name>A0A1D2MX80_ORCCI</name>